<keyword evidence="2" id="KW-1185">Reference proteome</keyword>
<gene>
    <name evidence="1" type="ORF">DF947_17785</name>
</gene>
<accession>A0A317EUA0</accession>
<name>A0A317EUA0_9SPHI</name>
<comment type="caution">
    <text evidence="1">The sequence shown here is derived from an EMBL/GenBank/DDBJ whole genome shotgun (WGS) entry which is preliminary data.</text>
</comment>
<dbReference type="Proteomes" id="UP000245391">
    <property type="component" value="Unassembled WGS sequence"/>
</dbReference>
<organism evidence="1 2">
    <name type="scientific">Pedobacter paludis</name>
    <dbReference type="NCBI Taxonomy" id="2203212"/>
    <lineage>
        <taxon>Bacteria</taxon>
        <taxon>Pseudomonadati</taxon>
        <taxon>Bacteroidota</taxon>
        <taxon>Sphingobacteriia</taxon>
        <taxon>Sphingobacteriales</taxon>
        <taxon>Sphingobacteriaceae</taxon>
        <taxon>Pedobacter</taxon>
    </lineage>
</organism>
<sequence>MISNLRNQQDLTNPPKMEFRGNKIYYNKASSSASKSITTNKENKPNIDKIGLSLGAAQLFKNVRSNLSIQDKNYIFSKLSLIPKADGDGFTTEDAHPNDRIPVEIYLLDINGDGKEEVFLSYSDINGKGRAHSHLTMFLPKADGYIMNVDLDYNAFLPEFTTPSNGYPQLRFGGMNSDIWGWDGNEYKVLRKSTTADYPKLISFEDYSTIYKRGGFEAIKKQMANFTIPKRTDMVESSKASTIAPKVGAKPTAIAKKGTSSKFIGKWYAYQQDNTLFTFTKIGTTFVLNSTKATWEKAPRFVYNIKNDKMEGWGQNEGVRVNMVVTYNYDENELVITPTKGMGYDIYLSKKPK</sequence>
<dbReference type="EMBL" id="QGNY01000007">
    <property type="protein sequence ID" value="PWS30284.1"/>
    <property type="molecule type" value="Genomic_DNA"/>
</dbReference>
<evidence type="ECO:0000313" key="2">
    <source>
        <dbReference type="Proteomes" id="UP000245391"/>
    </source>
</evidence>
<proteinExistence type="predicted"/>
<reference evidence="2" key="1">
    <citation type="submission" date="2018-05" db="EMBL/GenBank/DDBJ databases">
        <title>Pedobacter paludis sp. nov., isolated from wetland soil.</title>
        <authorList>
            <person name="Zhang Y."/>
        </authorList>
    </citation>
    <scope>NUCLEOTIDE SEQUENCE [LARGE SCALE GENOMIC DNA]</scope>
    <source>
        <strain evidence="2">R-8</strain>
    </source>
</reference>
<evidence type="ECO:0000313" key="1">
    <source>
        <dbReference type="EMBL" id="PWS30284.1"/>
    </source>
</evidence>
<protein>
    <submittedName>
        <fullName evidence="1">Uncharacterized protein</fullName>
    </submittedName>
</protein>
<dbReference type="AlphaFoldDB" id="A0A317EUA0"/>